<dbReference type="CDD" id="cd02163">
    <property type="entry name" value="PPAT"/>
    <property type="match status" value="1"/>
</dbReference>
<feature type="binding site" evidence="9">
    <location>
        <begin position="88"/>
        <end position="90"/>
    </location>
    <ligand>
        <name>ATP</name>
        <dbReference type="ChEBI" id="CHEBI:30616"/>
    </ligand>
</feature>
<dbReference type="InterPro" id="IPR004821">
    <property type="entry name" value="Cyt_trans-like"/>
</dbReference>
<evidence type="ECO:0000256" key="5">
    <source>
        <dbReference type="ARBA" id="ARBA00022840"/>
    </source>
</evidence>
<dbReference type="EC" id="2.7.7.3" evidence="9"/>
<dbReference type="InterPro" id="IPR014729">
    <property type="entry name" value="Rossmann-like_a/b/a_fold"/>
</dbReference>
<dbReference type="GO" id="GO:0005524">
    <property type="term" value="F:ATP binding"/>
    <property type="evidence" value="ECO:0007669"/>
    <property type="project" value="UniProtKB-KW"/>
</dbReference>
<comment type="subunit">
    <text evidence="9">Homohexamer.</text>
</comment>
<evidence type="ECO:0000256" key="2">
    <source>
        <dbReference type="ARBA" id="ARBA00022679"/>
    </source>
</evidence>
<comment type="function">
    <text evidence="9">Reversibly transfers an adenylyl group from ATP to 4'-phosphopantetheine, yielding dephospho-CoA (dPCoA) and pyrophosphate.</text>
</comment>
<evidence type="ECO:0000256" key="9">
    <source>
        <dbReference type="HAMAP-Rule" id="MF_00151"/>
    </source>
</evidence>
<dbReference type="PRINTS" id="PR01020">
    <property type="entry name" value="LPSBIOSNTHSS"/>
</dbReference>
<keyword evidence="7 9" id="KW-0173">Coenzyme A biosynthesis</keyword>
<dbReference type="GO" id="GO:0004595">
    <property type="term" value="F:pantetheine-phosphate adenylyltransferase activity"/>
    <property type="evidence" value="ECO:0007669"/>
    <property type="project" value="UniProtKB-UniRule"/>
</dbReference>
<evidence type="ECO:0000256" key="8">
    <source>
        <dbReference type="ARBA" id="ARBA00029346"/>
    </source>
</evidence>
<feature type="binding site" evidence="9">
    <location>
        <begin position="9"/>
        <end position="10"/>
    </location>
    <ligand>
        <name>ATP</name>
        <dbReference type="ChEBI" id="CHEBI:30616"/>
    </ligand>
</feature>
<dbReference type="AlphaFoldDB" id="A0A975EZL1"/>
<feature type="binding site" evidence="9">
    <location>
        <position position="41"/>
    </location>
    <ligand>
        <name>substrate</name>
    </ligand>
</feature>
<feature type="domain" description="Cytidyltransferase-like" evidence="10">
    <location>
        <begin position="6"/>
        <end position="133"/>
    </location>
</feature>
<keyword evidence="2 9" id="KW-0808">Transferase</keyword>
<evidence type="ECO:0000256" key="6">
    <source>
        <dbReference type="ARBA" id="ARBA00022842"/>
    </source>
</evidence>
<dbReference type="Gene3D" id="3.40.50.620">
    <property type="entry name" value="HUPs"/>
    <property type="match status" value="1"/>
</dbReference>
<comment type="catalytic activity">
    <reaction evidence="8 9">
        <text>(R)-4'-phosphopantetheine + ATP + H(+) = 3'-dephospho-CoA + diphosphate</text>
        <dbReference type="Rhea" id="RHEA:19801"/>
        <dbReference type="ChEBI" id="CHEBI:15378"/>
        <dbReference type="ChEBI" id="CHEBI:30616"/>
        <dbReference type="ChEBI" id="CHEBI:33019"/>
        <dbReference type="ChEBI" id="CHEBI:57328"/>
        <dbReference type="ChEBI" id="CHEBI:61723"/>
        <dbReference type="EC" id="2.7.7.3"/>
    </reaction>
</comment>
<proteinExistence type="inferred from homology"/>
<reference evidence="11" key="2">
    <citation type="journal article" date="2021" name="Microbiol. Resour. Announc.">
        <title>Complete Genome Sequences of Three Human Oral Treponema parvum Isolates.</title>
        <authorList>
            <person name="Zeng H."/>
            <person name="Watt R.M."/>
        </authorList>
    </citation>
    <scope>NUCLEOTIDE SEQUENCE</scope>
    <source>
        <strain evidence="11">ATCC 700773</strain>
    </source>
</reference>
<dbReference type="NCBIfam" id="TIGR00125">
    <property type="entry name" value="cyt_tran_rel"/>
    <property type="match status" value="1"/>
</dbReference>
<dbReference type="RefSeq" id="WP_210116559.1">
    <property type="nucleotide sequence ID" value="NZ_CP054257.1"/>
</dbReference>
<comment type="cofactor">
    <cofactor evidence="9">
        <name>Mg(2+)</name>
        <dbReference type="ChEBI" id="CHEBI:18420"/>
    </cofactor>
</comment>
<keyword evidence="3 9" id="KW-0548">Nucleotidyltransferase</keyword>
<evidence type="ECO:0000313" key="11">
    <source>
        <dbReference type="EMBL" id="QTQ11846.1"/>
    </source>
</evidence>
<evidence type="ECO:0000256" key="4">
    <source>
        <dbReference type="ARBA" id="ARBA00022741"/>
    </source>
</evidence>
<dbReference type="GO" id="GO:0015937">
    <property type="term" value="P:coenzyme A biosynthetic process"/>
    <property type="evidence" value="ECO:0007669"/>
    <property type="project" value="UniProtKB-UniRule"/>
</dbReference>
<dbReference type="Proteomes" id="UP000671995">
    <property type="component" value="Chromosome"/>
</dbReference>
<evidence type="ECO:0000256" key="1">
    <source>
        <dbReference type="ARBA" id="ARBA00022490"/>
    </source>
</evidence>
<reference evidence="11" key="1">
    <citation type="submission" date="2020-05" db="EMBL/GenBank/DDBJ databases">
        <authorList>
            <person name="Zeng H."/>
            <person name="Chan Y.K."/>
            <person name="Watt R.M."/>
        </authorList>
    </citation>
    <scope>NUCLEOTIDE SEQUENCE</scope>
    <source>
        <strain evidence="11">ATCC 700773</strain>
    </source>
</reference>
<sequence>MTAAVLPGSFDPPTYGHLSIIERASRLFDSIDVVVAVNPDKHYLFTAEERVSMMEDLLKDYKNISVHTCDCLIVDYAKKNGAKVLLRGIRNINDFAYEFDLSMMNHTLNPEIDTLFVPSEQRYAIVKSSSIKELAQFGGDISGMVPPIVANALYKKFSK</sequence>
<dbReference type="HAMAP" id="MF_00151">
    <property type="entry name" value="PPAT_bact"/>
    <property type="match status" value="1"/>
</dbReference>
<dbReference type="Pfam" id="PF01467">
    <property type="entry name" value="CTP_transf_like"/>
    <property type="match status" value="1"/>
</dbReference>
<dbReference type="PANTHER" id="PTHR21342">
    <property type="entry name" value="PHOSPHOPANTETHEINE ADENYLYLTRANSFERASE"/>
    <property type="match status" value="1"/>
</dbReference>
<feature type="binding site" evidence="9">
    <location>
        <begin position="123"/>
        <end position="129"/>
    </location>
    <ligand>
        <name>ATP</name>
        <dbReference type="ChEBI" id="CHEBI:30616"/>
    </ligand>
</feature>
<keyword evidence="5 9" id="KW-0067">ATP-binding</keyword>
<dbReference type="InterPro" id="IPR001980">
    <property type="entry name" value="PPAT"/>
</dbReference>
<keyword evidence="1 9" id="KW-0963">Cytoplasm</keyword>
<feature type="binding site" evidence="9">
    <location>
        <position position="17"/>
    </location>
    <ligand>
        <name>ATP</name>
        <dbReference type="ChEBI" id="CHEBI:30616"/>
    </ligand>
</feature>
<comment type="pathway">
    <text evidence="9">Cofactor biosynthesis; coenzyme A biosynthesis; CoA from (R)-pantothenate: step 4/5.</text>
</comment>
<dbReference type="PANTHER" id="PTHR21342:SF1">
    <property type="entry name" value="PHOSPHOPANTETHEINE ADENYLYLTRANSFERASE"/>
    <property type="match status" value="1"/>
</dbReference>
<evidence type="ECO:0000256" key="3">
    <source>
        <dbReference type="ARBA" id="ARBA00022695"/>
    </source>
</evidence>
<dbReference type="EMBL" id="CP054257">
    <property type="protein sequence ID" value="QTQ11846.1"/>
    <property type="molecule type" value="Genomic_DNA"/>
</dbReference>
<name>A0A975EZL1_9SPIR</name>
<feature type="binding site" evidence="9">
    <location>
        <position position="9"/>
    </location>
    <ligand>
        <name>substrate</name>
    </ligand>
</feature>
<dbReference type="NCBIfam" id="TIGR01510">
    <property type="entry name" value="coaD_prev_kdtB"/>
    <property type="match status" value="1"/>
</dbReference>
<evidence type="ECO:0000259" key="10">
    <source>
        <dbReference type="Pfam" id="PF01467"/>
    </source>
</evidence>
<dbReference type="SUPFAM" id="SSF52374">
    <property type="entry name" value="Nucleotidylyl transferase"/>
    <property type="match status" value="1"/>
</dbReference>
<comment type="similarity">
    <text evidence="9">Belongs to the bacterial CoaD family.</text>
</comment>
<evidence type="ECO:0000256" key="7">
    <source>
        <dbReference type="ARBA" id="ARBA00022993"/>
    </source>
</evidence>
<gene>
    <name evidence="9 11" type="primary">coaD</name>
    <name evidence="11" type="ORF">HRI96_06320</name>
</gene>
<accession>A0A975EZL1</accession>
<organism evidence="11 12">
    <name type="scientific">Treponema parvum</name>
    <dbReference type="NCBI Taxonomy" id="138851"/>
    <lineage>
        <taxon>Bacteria</taxon>
        <taxon>Pseudomonadati</taxon>
        <taxon>Spirochaetota</taxon>
        <taxon>Spirochaetia</taxon>
        <taxon>Spirochaetales</taxon>
        <taxon>Treponemataceae</taxon>
        <taxon>Treponema</taxon>
    </lineage>
</organism>
<evidence type="ECO:0000313" key="12">
    <source>
        <dbReference type="Proteomes" id="UP000671995"/>
    </source>
</evidence>
<comment type="subcellular location">
    <subcellularLocation>
        <location evidence="9">Cytoplasm</location>
    </subcellularLocation>
</comment>
<feature type="binding site" evidence="9">
    <location>
        <position position="87"/>
    </location>
    <ligand>
        <name>substrate</name>
    </ligand>
</feature>
<keyword evidence="6 9" id="KW-0460">Magnesium</keyword>
<protein>
    <recommendedName>
        <fullName evidence="9">Phosphopantetheine adenylyltransferase</fullName>
        <ecNumber evidence="9">2.7.7.3</ecNumber>
    </recommendedName>
    <alternativeName>
        <fullName evidence="9">Dephospho-CoA pyrophosphorylase</fullName>
    </alternativeName>
    <alternativeName>
        <fullName evidence="9">Pantetheine-phosphate adenylyltransferase</fullName>
        <shortName evidence="9">PPAT</shortName>
    </alternativeName>
</protein>
<feature type="binding site" evidence="9">
    <location>
        <position position="73"/>
    </location>
    <ligand>
        <name>substrate</name>
    </ligand>
</feature>
<feature type="site" description="Transition state stabilizer" evidence="9">
    <location>
        <position position="17"/>
    </location>
</feature>
<keyword evidence="4 9" id="KW-0547">Nucleotide-binding</keyword>
<dbReference type="GO" id="GO:0005737">
    <property type="term" value="C:cytoplasm"/>
    <property type="evidence" value="ECO:0007669"/>
    <property type="project" value="UniProtKB-SubCell"/>
</dbReference>
<feature type="binding site" evidence="9">
    <location>
        <position position="98"/>
    </location>
    <ligand>
        <name>ATP</name>
        <dbReference type="ChEBI" id="CHEBI:30616"/>
    </ligand>
</feature>